<dbReference type="EMBL" id="PJQY01000214">
    <property type="protein sequence ID" value="PQQ15886.1"/>
    <property type="molecule type" value="Genomic_DNA"/>
</dbReference>
<dbReference type="Gene3D" id="3.40.50.1820">
    <property type="entry name" value="alpha/beta hydrolase"/>
    <property type="match status" value="1"/>
</dbReference>
<reference evidence="2 3" key="1">
    <citation type="submission" date="2018-02" db="EMBL/GenBank/DDBJ databases">
        <title>Draft genome of wild Prunus yedoensis var. nudiflora.</title>
        <authorList>
            <person name="Baek S."/>
            <person name="Kim J.-H."/>
            <person name="Choi K."/>
            <person name="Kim G.-B."/>
            <person name="Cho A."/>
            <person name="Jang H."/>
            <person name="Shin C.-H."/>
            <person name="Yu H.-J."/>
            <person name="Mun J.-H."/>
        </authorList>
    </citation>
    <scope>NUCLEOTIDE SEQUENCE [LARGE SCALE GENOMIC DNA]</scope>
    <source>
        <strain evidence="3">cv. Jeju island</strain>
        <tissue evidence="2">Leaf</tissue>
    </source>
</reference>
<dbReference type="Pfam" id="PF12697">
    <property type="entry name" value="Abhydrolase_6"/>
    <property type="match status" value="1"/>
</dbReference>
<dbReference type="InterPro" id="IPR029058">
    <property type="entry name" value="AB_hydrolase_fold"/>
</dbReference>
<dbReference type="STRING" id="2094558.A0A315ANI7"/>
<dbReference type="PANTHER" id="PTHR43689:SF8">
    <property type="entry name" value="ALPHA_BETA-HYDROLASES SUPERFAMILY PROTEIN"/>
    <property type="match status" value="1"/>
</dbReference>
<dbReference type="InterPro" id="IPR000073">
    <property type="entry name" value="AB_hydrolase_1"/>
</dbReference>
<dbReference type="PANTHER" id="PTHR43689">
    <property type="entry name" value="HYDROLASE"/>
    <property type="match status" value="1"/>
</dbReference>
<dbReference type="AlphaFoldDB" id="A0A315ANI7"/>
<dbReference type="Proteomes" id="UP000250321">
    <property type="component" value="Unassembled WGS sequence"/>
</dbReference>
<comment type="caution">
    <text evidence="2">The sequence shown here is derived from an EMBL/GenBank/DDBJ whole genome shotgun (WGS) entry which is preliminary data.</text>
</comment>
<feature type="domain" description="AB hydrolase-1" evidence="1">
    <location>
        <begin position="3"/>
        <end position="210"/>
    </location>
</feature>
<evidence type="ECO:0000259" key="1">
    <source>
        <dbReference type="Pfam" id="PF12697"/>
    </source>
</evidence>
<protein>
    <recommendedName>
        <fullName evidence="1">AB hydrolase-1 domain-containing protein</fullName>
    </recommendedName>
</protein>
<name>A0A315ANI7_PRUYE</name>
<evidence type="ECO:0000313" key="2">
    <source>
        <dbReference type="EMBL" id="PQQ15886.1"/>
    </source>
</evidence>
<organism evidence="2 3">
    <name type="scientific">Prunus yedoensis var. nudiflora</name>
    <dbReference type="NCBI Taxonomy" id="2094558"/>
    <lineage>
        <taxon>Eukaryota</taxon>
        <taxon>Viridiplantae</taxon>
        <taxon>Streptophyta</taxon>
        <taxon>Embryophyta</taxon>
        <taxon>Tracheophyta</taxon>
        <taxon>Spermatophyta</taxon>
        <taxon>Magnoliopsida</taxon>
        <taxon>eudicotyledons</taxon>
        <taxon>Gunneridae</taxon>
        <taxon>Pentapetalae</taxon>
        <taxon>rosids</taxon>
        <taxon>fabids</taxon>
        <taxon>Rosales</taxon>
        <taxon>Rosaceae</taxon>
        <taxon>Amygdaloideae</taxon>
        <taxon>Amygdaleae</taxon>
        <taxon>Prunus</taxon>
    </lineage>
</organism>
<keyword evidence="3" id="KW-1185">Reference proteome</keyword>
<sequence length="228" mass="24839">MPNPYTLESQVDLLLSFCSEMGFSSVVLVGHDDGGLLALMAAQKVQASVNSFNVTIKGVVLLNVSLSREVVPAFARILLRTSLGKKHLVRPLLRTEITQVVNRRAWYDATKLTMDVLSLYKAPLCVEGWDEALHEIGRLSYETFLSPKNAESLLKAVEDMPVLVIAGAEDALVSLKSSQAMASKLVNSRLVAISGCGHLPHEECPKALLAAISPFLSRLLSKQDMHSQ</sequence>
<accession>A0A315ANI7</accession>
<dbReference type="OrthoDB" id="19657at2759"/>
<proteinExistence type="predicted"/>
<gene>
    <name evidence="2" type="ORF">Pyn_37466</name>
</gene>
<dbReference type="SUPFAM" id="SSF53474">
    <property type="entry name" value="alpha/beta-Hydrolases"/>
    <property type="match status" value="1"/>
</dbReference>
<evidence type="ECO:0000313" key="3">
    <source>
        <dbReference type="Proteomes" id="UP000250321"/>
    </source>
</evidence>